<evidence type="ECO:0008006" key="3">
    <source>
        <dbReference type="Google" id="ProtNLM"/>
    </source>
</evidence>
<dbReference type="EMBL" id="AYYH01000090">
    <property type="protein sequence ID" value="KRN07908.1"/>
    <property type="molecule type" value="Genomic_DNA"/>
</dbReference>
<dbReference type="PATRIC" id="fig|1046596.6.peg.2629"/>
<evidence type="ECO:0000313" key="2">
    <source>
        <dbReference type="Proteomes" id="UP000050898"/>
    </source>
</evidence>
<dbReference type="OrthoDB" id="10002098at2"/>
<organism evidence="1 2">
    <name type="scientific">Liquorilactobacillus mali KCTC 3596 = DSM 20444</name>
    <dbReference type="NCBI Taxonomy" id="1046596"/>
    <lineage>
        <taxon>Bacteria</taxon>
        <taxon>Bacillati</taxon>
        <taxon>Bacillota</taxon>
        <taxon>Bacilli</taxon>
        <taxon>Lactobacillales</taxon>
        <taxon>Lactobacillaceae</taxon>
        <taxon>Liquorilactobacillus</taxon>
    </lineage>
</organism>
<accession>J1F1D4</accession>
<comment type="caution">
    <text evidence="1">The sequence shown here is derived from an EMBL/GenBank/DDBJ whole genome shotgun (WGS) entry which is preliminary data.</text>
</comment>
<dbReference type="AlphaFoldDB" id="J1F1D4"/>
<dbReference type="GeneID" id="98316670"/>
<keyword evidence="2" id="KW-1185">Reference proteome</keyword>
<evidence type="ECO:0000313" key="1">
    <source>
        <dbReference type="EMBL" id="KRN07908.1"/>
    </source>
</evidence>
<name>J1F1D4_9LACO</name>
<dbReference type="RefSeq" id="WP_003690535.1">
    <property type="nucleotide sequence ID" value="NZ_AKKT01000147.1"/>
</dbReference>
<proteinExistence type="predicted"/>
<gene>
    <name evidence="1" type="ORF">FD00_GL002499</name>
</gene>
<reference evidence="1 2" key="1">
    <citation type="journal article" date="2015" name="Genome Announc.">
        <title>Expanding the biotechnology potential of lactobacilli through comparative genomics of 213 strains and associated genera.</title>
        <authorList>
            <person name="Sun Z."/>
            <person name="Harris H.M."/>
            <person name="McCann A."/>
            <person name="Guo C."/>
            <person name="Argimon S."/>
            <person name="Zhang W."/>
            <person name="Yang X."/>
            <person name="Jeffery I.B."/>
            <person name="Cooney J.C."/>
            <person name="Kagawa T.F."/>
            <person name="Liu W."/>
            <person name="Song Y."/>
            <person name="Salvetti E."/>
            <person name="Wrobel A."/>
            <person name="Rasinkangas P."/>
            <person name="Parkhill J."/>
            <person name="Rea M.C."/>
            <person name="O'Sullivan O."/>
            <person name="Ritari J."/>
            <person name="Douillard F.P."/>
            <person name="Paul Ross R."/>
            <person name="Yang R."/>
            <person name="Briner A.E."/>
            <person name="Felis G.E."/>
            <person name="de Vos W.M."/>
            <person name="Barrangou R."/>
            <person name="Klaenhammer T.R."/>
            <person name="Caufield P.W."/>
            <person name="Cui Y."/>
            <person name="Zhang H."/>
            <person name="O'Toole P.W."/>
        </authorList>
    </citation>
    <scope>NUCLEOTIDE SEQUENCE [LARGE SCALE GENOMIC DNA]</scope>
    <source>
        <strain evidence="1 2">DSM 20444</strain>
    </source>
</reference>
<sequence length="212" mass="25229">MTEADFLNYKKVITNFFPKFKFKENTSTLHSLYFLVNNSFSLCNILLDFEKIKKDDNFFDLIIEYREFYARLLVSVTLNDEFFTSNVVRILVEKLYRILYGYYNPSKSIRRIRTSARKNLLRGTNLTDRNAEMLDRLYHVYSELIHDTHPSTNTKIDIQKRLDGNLFDLKKITQDLQCLENIFVLELFLKLIPDLDSTDTAIKIRIKSIFIH</sequence>
<dbReference type="Proteomes" id="UP000050898">
    <property type="component" value="Unassembled WGS sequence"/>
</dbReference>
<protein>
    <recommendedName>
        <fullName evidence="3">Cthe-2314-like HEPN domain-containing protein</fullName>
    </recommendedName>
</protein>